<evidence type="ECO:0000313" key="6">
    <source>
        <dbReference type="Ensembl" id="ENSCCRP00015088917.1"/>
    </source>
</evidence>
<feature type="region of interest" description="Disordered" evidence="2">
    <location>
        <begin position="1"/>
        <end position="70"/>
    </location>
</feature>
<feature type="domain" description="Transposable element P transposase-like GTP-binding insertion" evidence="4">
    <location>
        <begin position="382"/>
        <end position="495"/>
    </location>
</feature>
<evidence type="ECO:0000256" key="1">
    <source>
        <dbReference type="SAM" id="Coils"/>
    </source>
</evidence>
<dbReference type="InterPro" id="IPR048365">
    <property type="entry name" value="TNP-like_RNaseH_N"/>
</dbReference>
<accession>A0A8C1Y3W3</accession>
<dbReference type="InterPro" id="IPR048367">
    <property type="entry name" value="TNP-like_RNaseH_C"/>
</dbReference>
<keyword evidence="1" id="KW-0175">Coiled coil</keyword>
<evidence type="ECO:0000259" key="3">
    <source>
        <dbReference type="Pfam" id="PF21787"/>
    </source>
</evidence>
<evidence type="ECO:0000259" key="5">
    <source>
        <dbReference type="Pfam" id="PF21789"/>
    </source>
</evidence>
<feature type="domain" description="Transposable element P transposase-like RNase H" evidence="3">
    <location>
        <begin position="226"/>
        <end position="359"/>
    </location>
</feature>
<evidence type="ECO:0000256" key="2">
    <source>
        <dbReference type="SAM" id="MobiDB-lite"/>
    </source>
</evidence>
<reference evidence="6" key="1">
    <citation type="submission" date="2025-08" db="UniProtKB">
        <authorList>
            <consortium name="Ensembl"/>
        </authorList>
    </citation>
    <scope>IDENTIFICATION</scope>
</reference>
<dbReference type="Ensembl" id="ENSCCRT00015091784.1">
    <property type="protein sequence ID" value="ENSCCRP00015088917.1"/>
    <property type="gene ID" value="ENSCCRG00015035880.1"/>
</dbReference>
<dbReference type="InterPro" id="IPR048366">
    <property type="entry name" value="TNP-like_GBD"/>
</dbReference>
<dbReference type="Proteomes" id="UP000694700">
    <property type="component" value="Unplaced"/>
</dbReference>
<organism evidence="6 7">
    <name type="scientific">Cyprinus carpio</name>
    <name type="common">Common carp</name>
    <dbReference type="NCBI Taxonomy" id="7962"/>
    <lineage>
        <taxon>Eukaryota</taxon>
        <taxon>Metazoa</taxon>
        <taxon>Chordata</taxon>
        <taxon>Craniata</taxon>
        <taxon>Vertebrata</taxon>
        <taxon>Euteleostomi</taxon>
        <taxon>Actinopterygii</taxon>
        <taxon>Neopterygii</taxon>
        <taxon>Teleostei</taxon>
        <taxon>Ostariophysi</taxon>
        <taxon>Cypriniformes</taxon>
        <taxon>Cyprinidae</taxon>
        <taxon>Cyprininae</taxon>
        <taxon>Cyprinus</taxon>
    </lineage>
</organism>
<dbReference type="Pfam" id="PF21788">
    <property type="entry name" value="TNP-like_GBD"/>
    <property type="match status" value="1"/>
</dbReference>
<feature type="domain" description="Transposable element P transposase-like RNase H C-terminal" evidence="5">
    <location>
        <begin position="570"/>
        <end position="602"/>
    </location>
</feature>
<sequence>MSLSYSHGGLKWDAVPTKIEASNPPPPLDVERKRKHPKTRQELPRKKRKQSHVPPPSKDQHTGEAVVGPSSWAQCTEEAVAGPSTMEEGDIEDVSVAPSSVQRHVRTAAVREHSLTMKIRDLKNQVSKLRSKVKQLRQTKVSRAGDKERVMKELQRLLPAKAFAFVRTQLRMSQRKCQGYRWTTQDKAFFLSLWHASPKCYRLLCRVFSMPSVRTLQKAIQAVDFKTGFNNTVLATMKKAMETTKPIDKLCAIITDEMSLKEALHYDEAADRVEGFEDFGRGQRTPYVANYASAFMVRGLFTKWKQLFGYCFTSGPIPHTRLHSMLVDGIRELRKAGMECLVFICDQGAGNRAMLTRLGVTKEQPFFSVDGIRVFCLWDPPHLIKNIRNNWRHRGFTLDGDEITWGILEDLYTYDSRQEIRLCCHLTKKHVHLPPFASMRVRFATQVLSHSVAVGIKTLADIKGLTGQRQQNYLAAARFCENFNGLFDCFNSKLLKDSQKLKCAISDASSHFAFLDKCMEWLPRLRLVGGKCNKKQIPCVEGWQHNIVCLKMLWSDLRQRHPVSFLLTNRLNQDCLENSYSSIRARGGNRDNPDSVQFECEYRAVATGLMFSNSEKTNCEQDLDMFLLQFSAYASQESPLVNVDPESIMEEHGYCRVATDCEVSMDCTEVRERESLV</sequence>
<name>A0A8C1Y3W3_CYPCA</name>
<dbReference type="Pfam" id="PF21789">
    <property type="entry name" value="TNP-like_RNaseH_C"/>
    <property type="match status" value="1"/>
</dbReference>
<feature type="coiled-coil region" evidence="1">
    <location>
        <begin position="112"/>
        <end position="139"/>
    </location>
</feature>
<evidence type="ECO:0000259" key="4">
    <source>
        <dbReference type="Pfam" id="PF21788"/>
    </source>
</evidence>
<dbReference type="AlphaFoldDB" id="A0A8C1Y3W3"/>
<dbReference type="Pfam" id="PF21787">
    <property type="entry name" value="TNP-like_RNaseH_N"/>
    <property type="match status" value="1"/>
</dbReference>
<proteinExistence type="predicted"/>
<evidence type="ECO:0000313" key="7">
    <source>
        <dbReference type="Proteomes" id="UP000694700"/>
    </source>
</evidence>
<evidence type="ECO:0008006" key="8">
    <source>
        <dbReference type="Google" id="ProtNLM"/>
    </source>
</evidence>
<protein>
    <recommendedName>
        <fullName evidence="8">Transposable element P transposase</fullName>
    </recommendedName>
</protein>